<evidence type="ECO:0000313" key="16">
    <source>
        <dbReference type="EMBL" id="NWI80753.1"/>
    </source>
</evidence>
<evidence type="ECO:0000256" key="13">
    <source>
        <dbReference type="SAM" id="Phobius"/>
    </source>
</evidence>
<dbReference type="Proteomes" id="UP000604080">
    <property type="component" value="Unassembled WGS sequence"/>
</dbReference>
<dbReference type="InterPro" id="IPR003987">
    <property type="entry name" value="ICAM_VCAM_N"/>
</dbReference>
<organism evidence="16 17">
    <name type="scientific">Dryoscopus gambensis</name>
    <dbReference type="NCBI Taxonomy" id="85069"/>
    <lineage>
        <taxon>Eukaryota</taxon>
        <taxon>Metazoa</taxon>
        <taxon>Chordata</taxon>
        <taxon>Craniata</taxon>
        <taxon>Vertebrata</taxon>
        <taxon>Euteleostomi</taxon>
        <taxon>Archelosauria</taxon>
        <taxon>Archosauria</taxon>
        <taxon>Dinosauria</taxon>
        <taxon>Saurischia</taxon>
        <taxon>Theropoda</taxon>
        <taxon>Coelurosauria</taxon>
        <taxon>Aves</taxon>
        <taxon>Neognathae</taxon>
        <taxon>Neoaves</taxon>
        <taxon>Telluraves</taxon>
        <taxon>Australaves</taxon>
        <taxon>Passeriformes</taxon>
        <taxon>Corvoidea</taxon>
        <taxon>Malaconotidae</taxon>
        <taxon>Dryoscopus</taxon>
    </lineage>
</organism>
<dbReference type="InterPro" id="IPR013768">
    <property type="entry name" value="ICAM_N"/>
</dbReference>
<reference evidence="16" key="1">
    <citation type="submission" date="2019-10" db="EMBL/GenBank/DDBJ databases">
        <title>Bird 10,000 Genomes (B10K) Project - Family phase.</title>
        <authorList>
            <person name="Zhang G."/>
        </authorList>
    </citation>
    <scope>NUCLEOTIDE SEQUENCE</scope>
    <source>
        <strain evidence="16">B10K-DU-002-56</strain>
        <tissue evidence="16">Muscle</tissue>
    </source>
</reference>
<keyword evidence="3 13" id="KW-0812">Transmembrane</keyword>
<evidence type="ECO:0000259" key="15">
    <source>
        <dbReference type="PROSITE" id="PS50835"/>
    </source>
</evidence>
<evidence type="ECO:0000256" key="10">
    <source>
        <dbReference type="ARBA" id="ARBA00023180"/>
    </source>
</evidence>
<dbReference type="GO" id="GO:0050901">
    <property type="term" value="P:leukocyte tethering or rolling"/>
    <property type="evidence" value="ECO:0007669"/>
    <property type="project" value="TreeGrafter"/>
</dbReference>
<keyword evidence="9" id="KW-1015">Disulfide bond</keyword>
<comment type="subcellular location">
    <subcellularLocation>
        <location evidence="1">Membrane</location>
        <topology evidence="1">Single-pass type I membrane protein</topology>
    </subcellularLocation>
</comment>
<dbReference type="AlphaFoldDB" id="A0A851EK49"/>
<keyword evidence="5" id="KW-0677">Repeat</keyword>
<feature type="signal peptide" evidence="14">
    <location>
        <begin position="1"/>
        <end position="18"/>
    </location>
</feature>
<keyword evidence="4 14" id="KW-0732">Signal</keyword>
<dbReference type="GO" id="GO:0016020">
    <property type="term" value="C:membrane"/>
    <property type="evidence" value="ECO:0007669"/>
    <property type="project" value="UniProtKB-SubCell"/>
</dbReference>
<dbReference type="GO" id="GO:0098640">
    <property type="term" value="F:integrin binding involved in cell-matrix adhesion"/>
    <property type="evidence" value="ECO:0007669"/>
    <property type="project" value="InterPro"/>
</dbReference>
<evidence type="ECO:0000256" key="8">
    <source>
        <dbReference type="ARBA" id="ARBA00023136"/>
    </source>
</evidence>
<dbReference type="PANTHER" id="PTHR14162:SF1">
    <property type="entry name" value="MUCOSAL ADDRESSIN CELL ADHESION MOLECULE 1"/>
    <property type="match status" value="1"/>
</dbReference>
<evidence type="ECO:0000256" key="14">
    <source>
        <dbReference type="SAM" id="SignalP"/>
    </source>
</evidence>
<evidence type="ECO:0000256" key="2">
    <source>
        <dbReference type="ARBA" id="ARBA00005925"/>
    </source>
</evidence>
<dbReference type="Gene3D" id="2.60.40.10">
    <property type="entry name" value="Immunoglobulins"/>
    <property type="match status" value="2"/>
</dbReference>
<dbReference type="Pfam" id="PF03921">
    <property type="entry name" value="ICAM_N"/>
    <property type="match status" value="1"/>
</dbReference>
<evidence type="ECO:0000256" key="5">
    <source>
        <dbReference type="ARBA" id="ARBA00022737"/>
    </source>
</evidence>
<dbReference type="GO" id="GO:0007229">
    <property type="term" value="P:integrin-mediated signaling pathway"/>
    <property type="evidence" value="ECO:0007669"/>
    <property type="project" value="InterPro"/>
</dbReference>
<comment type="similarity">
    <text evidence="2">Belongs to the immunoglobulin superfamily. ICAM family.</text>
</comment>
<dbReference type="PROSITE" id="PS50835">
    <property type="entry name" value="IG_LIKE"/>
    <property type="match status" value="1"/>
</dbReference>
<evidence type="ECO:0000256" key="12">
    <source>
        <dbReference type="SAM" id="MobiDB-lite"/>
    </source>
</evidence>
<dbReference type="SMART" id="SM00409">
    <property type="entry name" value="IG"/>
    <property type="match status" value="2"/>
</dbReference>
<feature type="chain" id="PRO_5032365790" evidence="14">
    <location>
        <begin position="19"/>
        <end position="399"/>
    </location>
</feature>
<dbReference type="GO" id="GO:2000403">
    <property type="term" value="P:positive regulation of lymphocyte migration"/>
    <property type="evidence" value="ECO:0007669"/>
    <property type="project" value="InterPro"/>
</dbReference>
<feature type="region of interest" description="Disordered" evidence="12">
    <location>
        <begin position="216"/>
        <end position="254"/>
    </location>
</feature>
<comment type="caution">
    <text evidence="16">The sequence shown here is derived from an EMBL/GenBank/DDBJ whole genome shotgun (WGS) entry which is preliminary data.</text>
</comment>
<keyword evidence="8 13" id="KW-0472">Membrane</keyword>
<evidence type="ECO:0000256" key="6">
    <source>
        <dbReference type="ARBA" id="ARBA00022889"/>
    </source>
</evidence>
<feature type="non-terminal residue" evidence="16">
    <location>
        <position position="399"/>
    </location>
</feature>
<dbReference type="Pfam" id="PF07654">
    <property type="entry name" value="C1-set"/>
    <property type="match status" value="1"/>
</dbReference>
<dbReference type="InterPro" id="IPR003599">
    <property type="entry name" value="Ig_sub"/>
</dbReference>
<evidence type="ECO:0000256" key="9">
    <source>
        <dbReference type="ARBA" id="ARBA00023157"/>
    </source>
</evidence>
<feature type="transmembrane region" description="Helical" evidence="13">
    <location>
        <begin position="369"/>
        <end position="389"/>
    </location>
</feature>
<evidence type="ECO:0000313" key="17">
    <source>
        <dbReference type="Proteomes" id="UP000604080"/>
    </source>
</evidence>
<feature type="compositionally biased region" description="Low complexity" evidence="12">
    <location>
        <begin position="216"/>
        <end position="228"/>
    </location>
</feature>
<dbReference type="InterPro" id="IPR007110">
    <property type="entry name" value="Ig-like_dom"/>
</dbReference>
<dbReference type="SUPFAM" id="SSF48726">
    <property type="entry name" value="Immunoglobulin"/>
    <property type="match status" value="2"/>
</dbReference>
<gene>
    <name evidence="16" type="primary">Madcam1</name>
    <name evidence="16" type="ORF">DRYGAM_R14157</name>
</gene>
<name>A0A851EK49_9CORV</name>
<keyword evidence="11" id="KW-0393">Immunoglobulin domain</keyword>
<evidence type="ECO:0000256" key="1">
    <source>
        <dbReference type="ARBA" id="ARBA00004479"/>
    </source>
</evidence>
<evidence type="ECO:0000256" key="3">
    <source>
        <dbReference type="ARBA" id="ARBA00022692"/>
    </source>
</evidence>
<dbReference type="PRINTS" id="PR01472">
    <property type="entry name" value="ICAMVCAM1"/>
</dbReference>
<evidence type="ECO:0000256" key="11">
    <source>
        <dbReference type="ARBA" id="ARBA00023319"/>
    </source>
</evidence>
<sequence length="399" mass="41318">MEPAPVLLLLSSLWGCSGRSTDRLVVTPWEPVVPFGGSTELNCSLACAGGKVDWRGLDTALGTISSFPTHSILHIRHATVATEGTKICEGNCHGKQYQKTVTLKVYALPDTLRLEAAPQILRPGHPANLNCSATHLYPIAGVTLTWYRGHQVVKTGFDDEETDEELYNIISILSVNGTEVAEGVEFRCEVTLSVGQETFTLVASLVASAEAVTEQPTPVVTSTESPSTARPVATTALPPGPSVPTCDPTTAREPDTGTTLDLAAVTKAPSTEPAVPHGPVAGSPTARAATTTLPRSGTAGTGPSVGTVSGGLRPPALLCPHRLGGAAAPRVGATVAAGGIRSPRGICCPGQRRLQLQLLVSADSSSSSAAIAMGTAGSLLGLIVSSAVSRRLWKRFRSR</sequence>
<proteinExistence type="inferred from homology"/>
<dbReference type="GO" id="GO:0034113">
    <property type="term" value="P:heterotypic cell-cell adhesion"/>
    <property type="evidence" value="ECO:0007669"/>
    <property type="project" value="TreeGrafter"/>
</dbReference>
<evidence type="ECO:0000256" key="7">
    <source>
        <dbReference type="ARBA" id="ARBA00022989"/>
    </source>
</evidence>
<dbReference type="EMBL" id="WEIT01029612">
    <property type="protein sequence ID" value="NWI80753.1"/>
    <property type="molecule type" value="Genomic_DNA"/>
</dbReference>
<protein>
    <submittedName>
        <fullName evidence="16">MADCA protein</fullName>
    </submittedName>
</protein>
<keyword evidence="17" id="KW-1185">Reference proteome</keyword>
<keyword evidence="6" id="KW-0130">Cell adhesion</keyword>
<dbReference type="InterPro" id="IPR013783">
    <property type="entry name" value="Ig-like_fold"/>
</dbReference>
<dbReference type="PANTHER" id="PTHR14162">
    <property type="entry name" value="MUCOSAL ADDRESSIN CELL ADHESION MOLECULE-1"/>
    <property type="match status" value="1"/>
</dbReference>
<dbReference type="InterPro" id="IPR037413">
    <property type="entry name" value="MADCAM1"/>
</dbReference>
<dbReference type="InterPro" id="IPR003597">
    <property type="entry name" value="Ig_C1-set"/>
</dbReference>
<keyword evidence="7 13" id="KW-1133">Transmembrane helix</keyword>
<accession>A0A851EK49</accession>
<evidence type="ECO:0000256" key="4">
    <source>
        <dbReference type="ARBA" id="ARBA00022729"/>
    </source>
</evidence>
<feature type="domain" description="Ig-like" evidence="15">
    <location>
        <begin position="109"/>
        <end position="200"/>
    </location>
</feature>
<dbReference type="InterPro" id="IPR036179">
    <property type="entry name" value="Ig-like_dom_sf"/>
</dbReference>
<feature type="non-terminal residue" evidence="16">
    <location>
        <position position="1"/>
    </location>
</feature>
<keyword evidence="10" id="KW-0325">Glycoprotein</keyword>